<dbReference type="SUPFAM" id="SSF56935">
    <property type="entry name" value="Porins"/>
    <property type="match status" value="1"/>
</dbReference>
<evidence type="ECO:0000256" key="13">
    <source>
        <dbReference type="ARBA" id="ARBA00023237"/>
    </source>
</evidence>
<evidence type="ECO:0000256" key="1">
    <source>
        <dbReference type="ARBA" id="ARBA00004571"/>
    </source>
</evidence>
<evidence type="ECO:0000256" key="4">
    <source>
        <dbReference type="ARBA" id="ARBA00022452"/>
    </source>
</evidence>
<keyword evidence="5" id="KW-0410">Iron transport</keyword>
<dbReference type="InterPro" id="IPR036942">
    <property type="entry name" value="Beta-barrel_TonB_sf"/>
</dbReference>
<dbReference type="GO" id="GO:0038023">
    <property type="term" value="F:signaling receptor activity"/>
    <property type="evidence" value="ECO:0007669"/>
    <property type="project" value="InterPro"/>
</dbReference>
<name>A0A1I3VRG3_9HYPH</name>
<dbReference type="CDD" id="cd01347">
    <property type="entry name" value="ligand_gated_channel"/>
    <property type="match status" value="1"/>
</dbReference>
<evidence type="ECO:0000256" key="14">
    <source>
        <dbReference type="PROSITE-ProRule" id="PRU01360"/>
    </source>
</evidence>
<dbReference type="Pfam" id="PF07715">
    <property type="entry name" value="Plug"/>
    <property type="match status" value="1"/>
</dbReference>
<gene>
    <name evidence="18" type="ORF">SAMN04488498_101687</name>
</gene>
<evidence type="ECO:0000256" key="8">
    <source>
        <dbReference type="ARBA" id="ARBA00023004"/>
    </source>
</evidence>
<dbReference type="PANTHER" id="PTHR32552:SF68">
    <property type="entry name" value="FERRICHROME OUTER MEMBRANE TRANSPORTER_PHAGE RECEPTOR"/>
    <property type="match status" value="1"/>
</dbReference>
<evidence type="ECO:0000256" key="3">
    <source>
        <dbReference type="ARBA" id="ARBA00022448"/>
    </source>
</evidence>
<keyword evidence="12" id="KW-0675">Receptor</keyword>
<keyword evidence="9" id="KW-0406">Ion transport</keyword>
<dbReference type="InterPro" id="IPR010105">
    <property type="entry name" value="TonB_sidphr_rcpt"/>
</dbReference>
<evidence type="ECO:0000313" key="18">
    <source>
        <dbReference type="EMBL" id="SFJ97994.1"/>
    </source>
</evidence>
<evidence type="ECO:0000256" key="11">
    <source>
        <dbReference type="ARBA" id="ARBA00023136"/>
    </source>
</evidence>
<proteinExistence type="inferred from homology"/>
<dbReference type="Gene3D" id="2.40.170.20">
    <property type="entry name" value="TonB-dependent receptor, beta-barrel domain"/>
    <property type="match status" value="1"/>
</dbReference>
<dbReference type="FunFam" id="2.40.170.20:FF:000005">
    <property type="entry name" value="TonB-dependent siderophore receptor"/>
    <property type="match status" value="1"/>
</dbReference>
<dbReference type="EMBL" id="FOSL01000001">
    <property type="protein sequence ID" value="SFJ97994.1"/>
    <property type="molecule type" value="Genomic_DNA"/>
</dbReference>
<reference evidence="18 19" key="1">
    <citation type="submission" date="2016-10" db="EMBL/GenBank/DDBJ databases">
        <authorList>
            <person name="Varghese N."/>
            <person name="Submissions S."/>
        </authorList>
    </citation>
    <scope>NUCLEOTIDE SEQUENCE [LARGE SCALE GENOMIC DNA]</scope>
    <source>
        <strain evidence="18 19">DSM 21822</strain>
    </source>
</reference>
<dbReference type="PROSITE" id="PS52016">
    <property type="entry name" value="TONB_DEPENDENT_REC_3"/>
    <property type="match status" value="1"/>
</dbReference>
<dbReference type="InterPro" id="IPR039426">
    <property type="entry name" value="TonB-dep_rcpt-like"/>
</dbReference>
<keyword evidence="3 14" id="KW-0813">Transport</keyword>
<evidence type="ECO:0000256" key="10">
    <source>
        <dbReference type="ARBA" id="ARBA00023077"/>
    </source>
</evidence>
<evidence type="ECO:0000256" key="6">
    <source>
        <dbReference type="ARBA" id="ARBA00022692"/>
    </source>
</evidence>
<keyword evidence="13 14" id="KW-0998">Cell outer membrane</keyword>
<dbReference type="InterPro" id="IPR012910">
    <property type="entry name" value="Plug_dom"/>
</dbReference>
<evidence type="ECO:0000256" key="2">
    <source>
        <dbReference type="ARBA" id="ARBA00009810"/>
    </source>
</evidence>
<keyword evidence="10 15" id="KW-0798">TonB box</keyword>
<evidence type="ECO:0000259" key="16">
    <source>
        <dbReference type="Pfam" id="PF00593"/>
    </source>
</evidence>
<feature type="domain" description="TonB-dependent receptor plug" evidence="17">
    <location>
        <begin position="91"/>
        <end position="195"/>
    </location>
</feature>
<dbReference type="GO" id="GO:0015891">
    <property type="term" value="P:siderophore transport"/>
    <property type="evidence" value="ECO:0007669"/>
    <property type="project" value="InterPro"/>
</dbReference>
<dbReference type="Proteomes" id="UP000323300">
    <property type="component" value="Unassembled WGS sequence"/>
</dbReference>
<evidence type="ECO:0000256" key="15">
    <source>
        <dbReference type="RuleBase" id="RU003357"/>
    </source>
</evidence>
<dbReference type="NCBIfam" id="TIGR01783">
    <property type="entry name" value="TonB-siderophor"/>
    <property type="match status" value="1"/>
</dbReference>
<evidence type="ECO:0000256" key="7">
    <source>
        <dbReference type="ARBA" id="ARBA00022729"/>
    </source>
</evidence>
<dbReference type="GO" id="GO:0015344">
    <property type="term" value="F:siderophore uptake transmembrane transporter activity"/>
    <property type="evidence" value="ECO:0007669"/>
    <property type="project" value="TreeGrafter"/>
</dbReference>
<evidence type="ECO:0000259" key="17">
    <source>
        <dbReference type="Pfam" id="PF07715"/>
    </source>
</evidence>
<dbReference type="Pfam" id="PF00593">
    <property type="entry name" value="TonB_dep_Rec_b-barrel"/>
    <property type="match status" value="1"/>
</dbReference>
<dbReference type="AlphaFoldDB" id="A0A1I3VRG3"/>
<evidence type="ECO:0000256" key="12">
    <source>
        <dbReference type="ARBA" id="ARBA00023170"/>
    </source>
</evidence>
<dbReference type="FunFam" id="2.170.130.10:FF:000001">
    <property type="entry name" value="Catecholate siderophore TonB-dependent receptor"/>
    <property type="match status" value="1"/>
</dbReference>
<keyword evidence="11 14" id="KW-0472">Membrane</keyword>
<keyword evidence="6 14" id="KW-0812">Transmembrane</keyword>
<keyword evidence="7" id="KW-0732">Signal</keyword>
<evidence type="ECO:0000256" key="5">
    <source>
        <dbReference type="ARBA" id="ARBA00022496"/>
    </source>
</evidence>
<evidence type="ECO:0000313" key="19">
    <source>
        <dbReference type="Proteomes" id="UP000323300"/>
    </source>
</evidence>
<comment type="similarity">
    <text evidence="2 14 15">Belongs to the TonB-dependent receptor family.</text>
</comment>
<feature type="domain" description="TonB-dependent receptor-like beta-barrel" evidence="16">
    <location>
        <begin position="268"/>
        <end position="711"/>
    </location>
</feature>
<keyword evidence="8" id="KW-0408">Iron</keyword>
<dbReference type="PANTHER" id="PTHR32552">
    <property type="entry name" value="FERRICHROME IRON RECEPTOR-RELATED"/>
    <property type="match status" value="1"/>
</dbReference>
<accession>A0A1I3VRG3</accession>
<protein>
    <submittedName>
        <fullName evidence="18">Iron complex outermembrane recepter protein</fullName>
    </submittedName>
</protein>
<keyword evidence="4 14" id="KW-1134">Transmembrane beta strand</keyword>
<dbReference type="GO" id="GO:0009279">
    <property type="term" value="C:cell outer membrane"/>
    <property type="evidence" value="ECO:0007669"/>
    <property type="project" value="UniProtKB-SubCell"/>
</dbReference>
<comment type="subcellular location">
    <subcellularLocation>
        <location evidence="1 14">Cell outer membrane</location>
        <topology evidence="1 14">Multi-pass membrane protein</topology>
    </subcellularLocation>
</comment>
<organism evidence="18 19">
    <name type="scientific">Neomesorhizobium albiziae</name>
    <dbReference type="NCBI Taxonomy" id="335020"/>
    <lineage>
        <taxon>Bacteria</taxon>
        <taxon>Pseudomonadati</taxon>
        <taxon>Pseudomonadota</taxon>
        <taxon>Alphaproteobacteria</taxon>
        <taxon>Hyphomicrobiales</taxon>
        <taxon>Phyllobacteriaceae</taxon>
        <taxon>Neomesorhizobium</taxon>
    </lineage>
</organism>
<dbReference type="Gene3D" id="2.170.130.10">
    <property type="entry name" value="TonB-dependent receptor, plug domain"/>
    <property type="match status" value="1"/>
</dbReference>
<keyword evidence="19" id="KW-1185">Reference proteome</keyword>
<sequence>MDDFAKLDGMGRMSKDKSAFGLGQANRRRLCLLSQTMLGLGLLGVAAHAQEGGAVVLDTITVQERIEKAWGPVDGYVAQRSATGSKTDTPLIENPQSVSVVTADQMAAQNVESIGNAVRYTAGVGGELWGNDTRGYGLQIRGFNVSDEAFYKDGLRLKGSDFATFLSLDPYGAERLEILHGPASVLYGQNSPGGIINYVSKRPTDETFREVEVSAGSFDRYQGQFDMGGKVDETGVLSYRLTGLFRDGDTGVDYVNDDRVFIAPSLKWQPDADTSLTLLGTYQRDKTGWGIQFLPADGTVFPGLDGQRLPNSRFVGEPAFDEFNPTLAMLGYEFEHRFNDTWMVRQNARYSYLDNDEQLGVFGGGANPNPDLEPGLDPDGHTYHRYADAGRSKLGNFSVDNQTEATFDTGPLAHTLLMGLDYQYTDYSDWGASGTVAPLDDIFNPVYGAPVTDLTAYKDTDTRQWQAGLYVQDQIKYENWVLTFGGRQDWAKSETLDKMSDSTTEQSDNAFTGRVGLVYLSDIGLAPYLSYSTSFYPEIGTNNDGEAFKPETGEQYEVGVKYQPEGWNSFVTVAAFDLTRENVVRYLGNDPFQTGKIRSRGVEVEGVASLDSGWDIKLAYAYIDMEILDDDEGTGGNTPYGVPRHRLSVWGDYTFRSGMLEGFGLGAGVRYIGSTFGDDANSFEVPSATLVDAAIHYDWKNMKFQLNASNLFDKTYVATCYARSSGCFYGEGRKITGSMKYRW</sequence>
<dbReference type="InterPro" id="IPR000531">
    <property type="entry name" value="Beta-barrel_TonB"/>
</dbReference>
<dbReference type="InterPro" id="IPR037066">
    <property type="entry name" value="Plug_dom_sf"/>
</dbReference>
<evidence type="ECO:0000256" key="9">
    <source>
        <dbReference type="ARBA" id="ARBA00023065"/>
    </source>
</evidence>